<feature type="transmembrane region" description="Helical" evidence="5">
    <location>
        <begin position="21"/>
        <end position="44"/>
    </location>
</feature>
<comment type="similarity">
    <text evidence="2">Belongs to the methyl-accepting chemotaxis (MCP) protein family.</text>
</comment>
<feature type="region of interest" description="Disordered" evidence="4">
    <location>
        <begin position="346"/>
        <end position="369"/>
    </location>
</feature>
<dbReference type="EMBL" id="CP009268">
    <property type="protein sequence ID" value="AJA50708.1"/>
    <property type="molecule type" value="Genomic_DNA"/>
</dbReference>
<evidence type="ECO:0000313" key="10">
    <source>
        <dbReference type="Proteomes" id="UP000028042"/>
    </source>
</evidence>
<sequence length="586" mass="64977">MNLLKRIKEKIKLKTRLKLKVKTKIAMGFLILVLIVGIIGTIGMNSLRIANSNSENMYSDNLRSVYTLSDSQETLATINSNILRLIYVKDFGMKASLLKSIENDIDINNSYIAEYEKLRKGNEEQNLFNEYKSQFNDFNTKREGIVTNIVEAVRNNNIDEASTQYEQLYTEWEPMFNTIGKLVDLNVNEAKLENENNKNVQTTASNIMLIFIIIGIISAVILSLILIREITRPLTRIRSFAERLAKYNFSTPIVIKGTDEFSQTGAALNTAQENVKKLIKTIIDKSQDMNAASEELSAIVEELNANFENIVLSTKGITSGIEETSTSSKQISASVEEVDSRITELSGKAMEGSNNASKSKKRASEVQNKGKESIEEVEKIYIEKKEKIVKAIEAGKVVENINGMSDTIGSIADQINLLALNAAIEAARAGEHGRGFAVVADEVRKLAEQSSEAVTGIKDTILQVQEAFKNISHNSSDILKFINDDIHLQFETFSTMGNQYYDDSNFVSSMSEKIAAMTDEITATVGQVGDAVIDMTGIAQKTSDEVNAIQLSIDEATHGVDRVAETSQNQAQLVEKLNDIIQKFTI</sequence>
<dbReference type="PANTHER" id="PTHR32089:SF112">
    <property type="entry name" value="LYSOZYME-LIKE PROTEIN-RELATED"/>
    <property type="match status" value="1"/>
</dbReference>
<dbReference type="PANTHER" id="PTHR32089">
    <property type="entry name" value="METHYL-ACCEPTING CHEMOTAXIS PROTEIN MCPB"/>
    <property type="match status" value="1"/>
</dbReference>
<keyword evidence="5" id="KW-0812">Transmembrane</keyword>
<dbReference type="InterPro" id="IPR024478">
    <property type="entry name" value="HlyB_4HB_MCP"/>
</dbReference>
<evidence type="ECO:0000259" key="6">
    <source>
        <dbReference type="PROSITE" id="PS50111"/>
    </source>
</evidence>
<dbReference type="Pfam" id="PF00672">
    <property type="entry name" value="HAMP"/>
    <property type="match status" value="1"/>
</dbReference>
<evidence type="ECO:0000313" key="11">
    <source>
        <dbReference type="Proteomes" id="UP000030905"/>
    </source>
</evidence>
<dbReference type="Proteomes" id="UP000030905">
    <property type="component" value="Chromosome"/>
</dbReference>
<dbReference type="KEGG" id="cpat:CLPA_c06200"/>
<dbReference type="AlphaFoldDB" id="A0A0H3J6W6"/>
<keyword evidence="5" id="KW-1133">Transmembrane helix</keyword>
<keyword evidence="5" id="KW-0472">Membrane</keyword>
<dbReference type="InterPro" id="IPR004089">
    <property type="entry name" value="MCPsignal_dom"/>
</dbReference>
<gene>
    <name evidence="8" type="ORF">CLPA_c06200</name>
    <name evidence="9" type="ORF">CP6013_02529</name>
</gene>
<dbReference type="SMART" id="SM00304">
    <property type="entry name" value="HAMP"/>
    <property type="match status" value="1"/>
</dbReference>
<evidence type="ECO:0000259" key="7">
    <source>
        <dbReference type="PROSITE" id="PS50885"/>
    </source>
</evidence>
<feature type="domain" description="HAMP" evidence="7">
    <location>
        <begin position="228"/>
        <end position="280"/>
    </location>
</feature>
<dbReference type="Proteomes" id="UP000028042">
    <property type="component" value="Unassembled WGS sequence"/>
</dbReference>
<feature type="domain" description="Methyl-accepting transducer" evidence="6">
    <location>
        <begin position="299"/>
        <end position="536"/>
    </location>
</feature>
<organism evidence="8 11">
    <name type="scientific">Clostridium pasteurianum DSM 525 = ATCC 6013</name>
    <dbReference type="NCBI Taxonomy" id="1262449"/>
    <lineage>
        <taxon>Bacteria</taxon>
        <taxon>Bacillati</taxon>
        <taxon>Bacillota</taxon>
        <taxon>Clostridia</taxon>
        <taxon>Eubacteriales</taxon>
        <taxon>Clostridiaceae</taxon>
        <taxon>Clostridium</taxon>
    </lineage>
</organism>
<evidence type="ECO:0000256" key="3">
    <source>
        <dbReference type="PROSITE-ProRule" id="PRU00284"/>
    </source>
</evidence>
<dbReference type="Pfam" id="PF00015">
    <property type="entry name" value="MCPsignal"/>
    <property type="match status" value="1"/>
</dbReference>
<dbReference type="KEGG" id="cpae:CPAST_c06200"/>
<dbReference type="eggNOG" id="COG0840">
    <property type="taxonomic scope" value="Bacteria"/>
</dbReference>
<dbReference type="GeneID" id="93072842"/>
<keyword evidence="11" id="KW-1185">Reference proteome</keyword>
<dbReference type="PATRIC" id="fig|1262449.3.peg.520"/>
<dbReference type="Pfam" id="PF12729">
    <property type="entry name" value="4HB_MCP_1"/>
    <property type="match status" value="1"/>
</dbReference>
<feature type="transmembrane region" description="Helical" evidence="5">
    <location>
        <begin position="207"/>
        <end position="227"/>
    </location>
</feature>
<proteinExistence type="inferred from homology"/>
<evidence type="ECO:0000256" key="4">
    <source>
        <dbReference type="SAM" id="MobiDB-lite"/>
    </source>
</evidence>
<dbReference type="CDD" id="cd06225">
    <property type="entry name" value="HAMP"/>
    <property type="match status" value="1"/>
</dbReference>
<dbReference type="PROSITE" id="PS50111">
    <property type="entry name" value="CHEMOTAXIS_TRANSDUC_2"/>
    <property type="match status" value="1"/>
</dbReference>
<evidence type="ECO:0000256" key="5">
    <source>
        <dbReference type="SAM" id="Phobius"/>
    </source>
</evidence>
<dbReference type="SMART" id="SM00283">
    <property type="entry name" value="MA"/>
    <property type="match status" value="1"/>
</dbReference>
<name>A0A0H3J6W6_CLOPA</name>
<reference evidence="9 10" key="3">
    <citation type="journal article" name="Genome Announc.">
        <title>Improved Draft Genome Sequence of Clostridium pasteurianum Strain ATCC 6013 (DSM 525) Using a Hybrid Next-Generation Sequencing Approach.</title>
        <authorList>
            <person name="Pyne M.E."/>
            <person name="Utturkar S."/>
            <person name="Brown S.D."/>
            <person name="Moo-Young M."/>
            <person name="Chung D.A."/>
            <person name="Chou C.P."/>
        </authorList>
    </citation>
    <scope>NUCLEOTIDE SEQUENCE [LARGE SCALE GENOMIC DNA]</scope>
    <source>
        <strain evidence="9 10">ATCC 6013</strain>
    </source>
</reference>
<dbReference type="EMBL" id="JPGY02000001">
    <property type="protein sequence ID" value="KRU13281.1"/>
    <property type="molecule type" value="Genomic_DNA"/>
</dbReference>
<evidence type="ECO:0000313" key="9">
    <source>
        <dbReference type="EMBL" id="KRU13281.1"/>
    </source>
</evidence>
<dbReference type="RefSeq" id="WP_004455362.1">
    <property type="nucleotide sequence ID" value="NZ_ANZB01000001.1"/>
</dbReference>
<reference evidence="8 11" key="1">
    <citation type="journal article" date="2015" name="Genome Announc.">
        <title>Complete Genome Sequence of the Nitrogen-Fixing and Solvent-Producing Clostridium pasteurianum DSM 525.</title>
        <authorList>
            <person name="Poehlein A."/>
            <person name="Grosse-Honebrink A."/>
            <person name="Zhang Y."/>
            <person name="Minton N.P."/>
            <person name="Daniel R."/>
        </authorList>
    </citation>
    <scope>NUCLEOTIDE SEQUENCE [LARGE SCALE GENOMIC DNA]</scope>
    <source>
        <strain evidence="8">DSM 525</strain>
        <strain evidence="11">DSM 525 / ATCC 6013</strain>
    </source>
</reference>
<dbReference type="Gene3D" id="1.10.287.950">
    <property type="entry name" value="Methyl-accepting chemotaxis protein"/>
    <property type="match status" value="1"/>
</dbReference>
<accession>A0A0H3J6W6</accession>
<protein>
    <submittedName>
        <fullName evidence="8">Methyl-accepting chemotaxis protein</fullName>
    </submittedName>
    <submittedName>
        <fullName evidence="9">Methyl-accepting chemotaxis sensory transducer</fullName>
    </submittedName>
</protein>
<dbReference type="PROSITE" id="PS50885">
    <property type="entry name" value="HAMP"/>
    <property type="match status" value="1"/>
</dbReference>
<keyword evidence="1 3" id="KW-0807">Transducer</keyword>
<dbReference type="SUPFAM" id="SSF58104">
    <property type="entry name" value="Methyl-accepting chemotaxis protein (MCP) signaling domain"/>
    <property type="match status" value="1"/>
</dbReference>
<dbReference type="GO" id="GO:0007165">
    <property type="term" value="P:signal transduction"/>
    <property type="evidence" value="ECO:0007669"/>
    <property type="project" value="UniProtKB-KW"/>
</dbReference>
<dbReference type="InterPro" id="IPR003660">
    <property type="entry name" value="HAMP_dom"/>
</dbReference>
<evidence type="ECO:0000256" key="1">
    <source>
        <dbReference type="ARBA" id="ARBA00023224"/>
    </source>
</evidence>
<dbReference type="GO" id="GO:0016020">
    <property type="term" value="C:membrane"/>
    <property type="evidence" value="ECO:0007669"/>
    <property type="project" value="InterPro"/>
</dbReference>
<evidence type="ECO:0000256" key="2">
    <source>
        <dbReference type="ARBA" id="ARBA00029447"/>
    </source>
</evidence>
<evidence type="ECO:0000313" key="8">
    <source>
        <dbReference type="EMBL" id="AJA50708.1"/>
    </source>
</evidence>
<reference evidence="9" key="2">
    <citation type="submission" date="2015-10" db="EMBL/GenBank/DDBJ databases">
        <title>Improved Draft Genome Sequence of Clostridium pasteurianum Strain ATCC 6013 (DSM 525) Using a Hybrid Next-Generation Sequencing Approach.</title>
        <authorList>
            <person name="Pyne M.E."/>
            <person name="Utturkar S.M."/>
            <person name="Brown S.D."/>
            <person name="Moo-Young M."/>
            <person name="Chung D.A."/>
            <person name="Chou P.C."/>
        </authorList>
    </citation>
    <scope>NUCLEOTIDE SEQUENCE</scope>
    <source>
        <strain evidence="9">ATCC 6013</strain>
    </source>
</reference>